<dbReference type="Proteomes" id="UP001300261">
    <property type="component" value="Unassembled WGS sequence"/>
</dbReference>
<feature type="domain" description="HMA" evidence="1">
    <location>
        <begin position="1"/>
        <end position="62"/>
    </location>
</feature>
<dbReference type="SUPFAM" id="SSF55008">
    <property type="entry name" value="HMA, heavy metal-associated domain"/>
    <property type="match status" value="1"/>
</dbReference>
<evidence type="ECO:0000313" key="3">
    <source>
        <dbReference type="Proteomes" id="UP001300261"/>
    </source>
</evidence>
<organism evidence="2 3">
    <name type="scientific">Roseibium salinum</name>
    <dbReference type="NCBI Taxonomy" id="1604349"/>
    <lineage>
        <taxon>Bacteria</taxon>
        <taxon>Pseudomonadati</taxon>
        <taxon>Pseudomonadota</taxon>
        <taxon>Alphaproteobacteria</taxon>
        <taxon>Hyphomicrobiales</taxon>
        <taxon>Stappiaceae</taxon>
        <taxon>Roseibium</taxon>
    </lineage>
</organism>
<comment type="caution">
    <text evidence="2">The sequence shown here is derived from an EMBL/GenBank/DDBJ whole genome shotgun (WGS) entry which is preliminary data.</text>
</comment>
<name>A0ABT3R8Q4_9HYPH</name>
<keyword evidence="3" id="KW-1185">Reference proteome</keyword>
<dbReference type="CDD" id="cd00371">
    <property type="entry name" value="HMA"/>
    <property type="match status" value="1"/>
</dbReference>
<reference evidence="2 3" key="1">
    <citation type="journal article" date="2016" name="Int. J. Syst. Evol. Microbiol.">
        <title>Labrenzia salina sp. nov., isolated from the rhizosphere of the halophyte Arthrocnemum macrostachyum.</title>
        <authorList>
            <person name="Camacho M."/>
            <person name="Redondo-Gomez S."/>
            <person name="Rodriguez-Llorente I."/>
            <person name="Rohde M."/>
            <person name="Sproer C."/>
            <person name="Schumann P."/>
            <person name="Klenk H.P."/>
            <person name="Montero-Calasanz M.D.C."/>
        </authorList>
    </citation>
    <scope>NUCLEOTIDE SEQUENCE [LARGE SCALE GENOMIC DNA]</scope>
    <source>
        <strain evidence="2 3">DSM 29163</strain>
    </source>
</reference>
<dbReference type="RefSeq" id="WP_265966802.1">
    <property type="nucleotide sequence ID" value="NZ_JAPEVI010000003.1"/>
</dbReference>
<dbReference type="InterPro" id="IPR006121">
    <property type="entry name" value="HMA_dom"/>
</dbReference>
<dbReference type="InterPro" id="IPR036163">
    <property type="entry name" value="HMA_dom_sf"/>
</dbReference>
<dbReference type="EMBL" id="JAPEVI010000003">
    <property type="protein sequence ID" value="MCX2725685.1"/>
    <property type="molecule type" value="Genomic_DNA"/>
</dbReference>
<dbReference type="PROSITE" id="PS50846">
    <property type="entry name" value="HMA_2"/>
    <property type="match status" value="1"/>
</dbReference>
<protein>
    <submittedName>
        <fullName evidence="2">Heavy-metal-associated domain-containing protein</fullName>
    </submittedName>
</protein>
<accession>A0ABT3R8Q4</accession>
<sequence>MKYHVPDMSCGHCKATIDRSLKDADAAARLEFDMENRIVTVESRLPSDKIQETLKAAGYEAAPVQQPA</sequence>
<evidence type="ECO:0000313" key="2">
    <source>
        <dbReference type="EMBL" id="MCX2725685.1"/>
    </source>
</evidence>
<dbReference type="Pfam" id="PF00403">
    <property type="entry name" value="HMA"/>
    <property type="match status" value="1"/>
</dbReference>
<dbReference type="Gene3D" id="3.30.70.100">
    <property type="match status" value="1"/>
</dbReference>
<evidence type="ECO:0000259" key="1">
    <source>
        <dbReference type="PROSITE" id="PS50846"/>
    </source>
</evidence>
<gene>
    <name evidence="2" type="ORF">ON753_25560</name>
</gene>
<proteinExistence type="predicted"/>